<dbReference type="Proteomes" id="UP000264231">
    <property type="component" value="Plasmid lp31"/>
</dbReference>
<dbReference type="AlphaFoldDB" id="A0A172XCZ2"/>
<reference evidence="1 2" key="1">
    <citation type="submission" date="2016-05" db="EMBL/GenBank/DDBJ databases">
        <title>Chromosome and linear plasmid sequence of a 2015 human isolate of tick-borne relapsing fever spirochete, Borrelia turicatae.</title>
        <authorList>
            <person name="Kingry L.C."/>
            <person name="Dhwani B."/>
            <person name="Replogle A."/>
            <person name="Sexton C."/>
            <person name="Rowe L."/>
            <person name="Stermole B.M."/>
            <person name="Christensen A.M."/>
            <person name="Schriefer M.E."/>
        </authorList>
    </citation>
    <scope>NUCLEOTIDE SEQUENCE [LARGE SCALE GENOMIC DNA]</scope>
    <source>
        <strain evidence="1 2">BTE5EL</strain>
        <plasmid evidence="1 2">lp31</plasmid>
    </source>
</reference>
<geneLocation type="plasmid" evidence="1 2">
    <name>lp31</name>
</geneLocation>
<accession>A0A172XCZ2</accession>
<evidence type="ECO:0000313" key="1">
    <source>
        <dbReference type="EMBL" id="ANF34544.1"/>
    </source>
</evidence>
<gene>
    <name evidence="1" type="ORF">A7978_05760</name>
</gene>
<sequence>MLSITGCRDVEIQNVKLTDISKKMSSDGEMFYSIRVNLAKKRSNICIREVVISKSEFNSIISLSRKSKFHPRLSARLPREIEYGGSRYTNVELTFSRLGSAAKNLKISRDVNIALSSISLNLDL</sequence>
<dbReference type="EMBL" id="CP015633">
    <property type="protein sequence ID" value="ANF34544.1"/>
    <property type="molecule type" value="Genomic_DNA"/>
</dbReference>
<organism evidence="1 2">
    <name type="scientific">Borrelia turicatae</name>
    <dbReference type="NCBI Taxonomy" id="142"/>
    <lineage>
        <taxon>Bacteria</taxon>
        <taxon>Pseudomonadati</taxon>
        <taxon>Spirochaetota</taxon>
        <taxon>Spirochaetia</taxon>
        <taxon>Spirochaetales</taxon>
        <taxon>Borreliaceae</taxon>
        <taxon>Borrelia</taxon>
    </lineage>
</organism>
<dbReference type="RefSeq" id="WP_119024456.1">
    <property type="nucleotide sequence ID" value="NZ_CP015633.1"/>
</dbReference>
<evidence type="ECO:0000313" key="2">
    <source>
        <dbReference type="Proteomes" id="UP000264231"/>
    </source>
</evidence>
<name>A0A172XCZ2_BORTU</name>
<protein>
    <submittedName>
        <fullName evidence="1">Uncharacterized protein</fullName>
    </submittedName>
</protein>
<proteinExistence type="predicted"/>
<keyword evidence="1" id="KW-0614">Plasmid</keyword>